<evidence type="ECO:0000256" key="1">
    <source>
        <dbReference type="SAM" id="Phobius"/>
    </source>
</evidence>
<keyword evidence="1" id="KW-1133">Transmembrane helix</keyword>
<evidence type="ECO:0000313" key="2">
    <source>
        <dbReference type="EMBL" id="KIO24930.1"/>
    </source>
</evidence>
<dbReference type="OrthoDB" id="3296091at2759"/>
<accession>A0A0C3Q6E7</accession>
<protein>
    <submittedName>
        <fullName evidence="2">Uncharacterized protein</fullName>
    </submittedName>
</protein>
<organism evidence="2 3">
    <name type="scientific">Tulasnella calospora MUT 4182</name>
    <dbReference type="NCBI Taxonomy" id="1051891"/>
    <lineage>
        <taxon>Eukaryota</taxon>
        <taxon>Fungi</taxon>
        <taxon>Dikarya</taxon>
        <taxon>Basidiomycota</taxon>
        <taxon>Agaricomycotina</taxon>
        <taxon>Agaricomycetes</taxon>
        <taxon>Cantharellales</taxon>
        <taxon>Tulasnellaceae</taxon>
        <taxon>Tulasnella</taxon>
    </lineage>
</organism>
<dbReference type="HOGENOM" id="CLU_1344115_0_0_1"/>
<gene>
    <name evidence="2" type="ORF">M407DRAFT_211713</name>
</gene>
<keyword evidence="3" id="KW-1185">Reference proteome</keyword>
<name>A0A0C3Q6E7_9AGAM</name>
<keyword evidence="1" id="KW-0812">Transmembrane</keyword>
<reference evidence="3" key="2">
    <citation type="submission" date="2015-01" db="EMBL/GenBank/DDBJ databases">
        <title>Evolutionary Origins and Diversification of the Mycorrhizal Mutualists.</title>
        <authorList>
            <consortium name="DOE Joint Genome Institute"/>
            <consortium name="Mycorrhizal Genomics Consortium"/>
            <person name="Kohler A."/>
            <person name="Kuo A."/>
            <person name="Nagy L.G."/>
            <person name="Floudas D."/>
            <person name="Copeland A."/>
            <person name="Barry K.W."/>
            <person name="Cichocki N."/>
            <person name="Veneault-Fourrey C."/>
            <person name="LaButti K."/>
            <person name="Lindquist E.A."/>
            <person name="Lipzen A."/>
            <person name="Lundell T."/>
            <person name="Morin E."/>
            <person name="Murat C."/>
            <person name="Riley R."/>
            <person name="Ohm R."/>
            <person name="Sun H."/>
            <person name="Tunlid A."/>
            <person name="Henrissat B."/>
            <person name="Grigoriev I.V."/>
            <person name="Hibbett D.S."/>
            <person name="Martin F."/>
        </authorList>
    </citation>
    <scope>NUCLEOTIDE SEQUENCE [LARGE SCALE GENOMIC DNA]</scope>
    <source>
        <strain evidence="3">MUT 4182</strain>
    </source>
</reference>
<keyword evidence="1" id="KW-0472">Membrane</keyword>
<reference evidence="2 3" key="1">
    <citation type="submission" date="2014-04" db="EMBL/GenBank/DDBJ databases">
        <authorList>
            <consortium name="DOE Joint Genome Institute"/>
            <person name="Kuo A."/>
            <person name="Girlanda M."/>
            <person name="Perotto S."/>
            <person name="Kohler A."/>
            <person name="Nagy L.G."/>
            <person name="Floudas D."/>
            <person name="Copeland A."/>
            <person name="Barry K.W."/>
            <person name="Cichocki N."/>
            <person name="Veneault-Fourrey C."/>
            <person name="LaButti K."/>
            <person name="Lindquist E.A."/>
            <person name="Lipzen A."/>
            <person name="Lundell T."/>
            <person name="Morin E."/>
            <person name="Murat C."/>
            <person name="Sun H."/>
            <person name="Tunlid A."/>
            <person name="Henrissat B."/>
            <person name="Grigoriev I.V."/>
            <person name="Hibbett D.S."/>
            <person name="Martin F."/>
            <person name="Nordberg H.P."/>
            <person name="Cantor M.N."/>
            <person name="Hua S.X."/>
        </authorList>
    </citation>
    <scope>NUCLEOTIDE SEQUENCE [LARGE SCALE GENOMIC DNA]</scope>
    <source>
        <strain evidence="2 3">MUT 4182</strain>
    </source>
</reference>
<dbReference type="AlphaFoldDB" id="A0A0C3Q6E7"/>
<feature type="transmembrane region" description="Helical" evidence="1">
    <location>
        <begin position="22"/>
        <end position="45"/>
    </location>
</feature>
<dbReference type="EMBL" id="KN823051">
    <property type="protein sequence ID" value="KIO24930.1"/>
    <property type="molecule type" value="Genomic_DNA"/>
</dbReference>
<evidence type="ECO:0000313" key="3">
    <source>
        <dbReference type="Proteomes" id="UP000054248"/>
    </source>
</evidence>
<dbReference type="Proteomes" id="UP000054248">
    <property type="component" value="Unassembled WGS sequence"/>
</dbReference>
<proteinExistence type="predicted"/>
<sequence>MASNGCGDFLCPYEPIAHHGNVYVPIIICSVAFSLAFGVFCRWLGVRRRRRLDMLEDLQWEEGELAEPKVCYGEKPPTYEVCLDLASDAHLVWQNAMPLSVNPANRFGAEAQRTEEQVVNDRQSRSRADLPHRLTNLLLRRSRFLWNGPPSLPVQDVAHSTLSVAFIIAMPGHSRDSLADDGVLPELQLGIRDLEAQGHVELTP</sequence>